<sequence length="191" mass="19568">MLLAIDTSLGVSVAVVDRDRGILAELAAGHDGRDRSTALEELIVEALAQSGVEPGTLSGVALGTGPGSAVAVELGAAAARGFAAALRKPVVRVLAHDAVALDRAEPAIVVTQAGEGLWAWTPYGEPDPELGLPVRLAEPAFVAAVDQVDRDGLFGSARFETAAVSAGSVGMLAERLFAGGRTFARRELYVV</sequence>
<proteinExistence type="predicted"/>
<dbReference type="NCBIfam" id="TIGR03725">
    <property type="entry name" value="T6A_YeaZ"/>
    <property type="match status" value="1"/>
</dbReference>
<name>A0AA41XEW8_9MICO</name>
<dbReference type="GO" id="GO:0061711">
    <property type="term" value="F:tRNA N(6)-L-threonylcarbamoyladenine synthase activity"/>
    <property type="evidence" value="ECO:0007669"/>
    <property type="project" value="UniProtKB-EC"/>
</dbReference>
<dbReference type="InterPro" id="IPR000905">
    <property type="entry name" value="Gcp-like_dom"/>
</dbReference>
<evidence type="ECO:0000313" key="2">
    <source>
        <dbReference type="EMBL" id="MCS5726931.1"/>
    </source>
</evidence>
<protein>
    <submittedName>
        <fullName evidence="2">tRNA (Adenosine(37)-N6)-threonylcarbamoyltransferase complex dimerization subunit type 1 TsaB</fullName>
        <ecNumber evidence="2">2.3.1.234</ecNumber>
    </submittedName>
</protein>
<keyword evidence="2" id="KW-0012">Acyltransferase</keyword>
<dbReference type="Pfam" id="PF00814">
    <property type="entry name" value="TsaD"/>
    <property type="match status" value="1"/>
</dbReference>
<dbReference type="EMBL" id="JANLCK010000007">
    <property type="protein sequence ID" value="MCS5726931.1"/>
    <property type="molecule type" value="Genomic_DNA"/>
</dbReference>
<dbReference type="GO" id="GO:0002949">
    <property type="term" value="P:tRNA threonylcarbamoyladenosine modification"/>
    <property type="evidence" value="ECO:0007669"/>
    <property type="project" value="InterPro"/>
</dbReference>
<accession>A0AA41XEW8</accession>
<dbReference type="RefSeq" id="WP_259529857.1">
    <property type="nucleotide sequence ID" value="NZ_JANLCK010000007.1"/>
</dbReference>
<organism evidence="2 3">
    <name type="scientific">Herbiconiux oxytropis</name>
    <dbReference type="NCBI Taxonomy" id="2970915"/>
    <lineage>
        <taxon>Bacteria</taxon>
        <taxon>Bacillati</taxon>
        <taxon>Actinomycetota</taxon>
        <taxon>Actinomycetes</taxon>
        <taxon>Micrococcales</taxon>
        <taxon>Microbacteriaceae</taxon>
        <taxon>Herbiconiux</taxon>
    </lineage>
</organism>
<dbReference type="InterPro" id="IPR043129">
    <property type="entry name" value="ATPase_NBD"/>
</dbReference>
<dbReference type="EC" id="2.3.1.234" evidence="2"/>
<evidence type="ECO:0000259" key="1">
    <source>
        <dbReference type="Pfam" id="PF00814"/>
    </source>
</evidence>
<comment type="caution">
    <text evidence="2">The sequence shown here is derived from an EMBL/GenBank/DDBJ whole genome shotgun (WGS) entry which is preliminary data.</text>
</comment>
<dbReference type="Gene3D" id="3.30.420.40">
    <property type="match status" value="1"/>
</dbReference>
<keyword evidence="2" id="KW-0808">Transferase</keyword>
<gene>
    <name evidence="2" type="primary">tsaB</name>
    <name evidence="2" type="ORF">N1028_13605</name>
</gene>
<dbReference type="InterPro" id="IPR022496">
    <property type="entry name" value="T6A_TsaB"/>
</dbReference>
<feature type="domain" description="Gcp-like" evidence="1">
    <location>
        <begin position="33"/>
        <end position="116"/>
    </location>
</feature>
<dbReference type="SUPFAM" id="SSF53067">
    <property type="entry name" value="Actin-like ATPase domain"/>
    <property type="match status" value="1"/>
</dbReference>
<reference evidence="2" key="1">
    <citation type="submission" date="2022-08" db="EMBL/GenBank/DDBJ databases">
        <authorList>
            <person name="Deng Y."/>
            <person name="Han X.-F."/>
            <person name="Zhang Y.-Q."/>
        </authorList>
    </citation>
    <scope>NUCLEOTIDE SEQUENCE</scope>
    <source>
        <strain evidence="2">CPCC 203407</strain>
    </source>
</reference>
<evidence type="ECO:0000313" key="3">
    <source>
        <dbReference type="Proteomes" id="UP001165587"/>
    </source>
</evidence>
<keyword evidence="3" id="KW-1185">Reference proteome</keyword>
<dbReference type="Proteomes" id="UP001165587">
    <property type="component" value="Unassembled WGS sequence"/>
</dbReference>
<dbReference type="AlphaFoldDB" id="A0AA41XEW8"/>